<dbReference type="eggNOG" id="COG4129">
    <property type="taxonomic scope" value="Bacteria"/>
</dbReference>
<dbReference type="STRING" id="469383.Cwoe_5891"/>
<dbReference type="AlphaFoldDB" id="D3F310"/>
<reference evidence="8" key="2">
    <citation type="submission" date="2010-01" db="EMBL/GenBank/DDBJ databases">
        <title>The complete genome of Conexibacter woesei DSM 14684.</title>
        <authorList>
            <consortium name="US DOE Joint Genome Institute (JGI-PGF)"/>
            <person name="Lucas S."/>
            <person name="Copeland A."/>
            <person name="Lapidus A."/>
            <person name="Glavina del Rio T."/>
            <person name="Dalin E."/>
            <person name="Tice H."/>
            <person name="Bruce D."/>
            <person name="Goodwin L."/>
            <person name="Pitluck S."/>
            <person name="Kyrpides N."/>
            <person name="Mavromatis K."/>
            <person name="Ivanova N."/>
            <person name="Mikhailova N."/>
            <person name="Chertkov O."/>
            <person name="Brettin T."/>
            <person name="Detter J.C."/>
            <person name="Han C."/>
            <person name="Larimer F."/>
            <person name="Land M."/>
            <person name="Hauser L."/>
            <person name="Markowitz V."/>
            <person name="Cheng J.-F."/>
            <person name="Hugenholtz P."/>
            <person name="Woyke T."/>
            <person name="Wu D."/>
            <person name="Pukall R."/>
            <person name="Steenblock K."/>
            <person name="Schneider S."/>
            <person name="Klenk H.-P."/>
            <person name="Eisen J.A."/>
        </authorList>
    </citation>
    <scope>NUCLEOTIDE SEQUENCE [LARGE SCALE GENOMIC DNA]</scope>
    <source>
        <strain evidence="8">DSM 14684 / CIP 108061 / JCM 11494 / NBRC 100937 / ID131577</strain>
    </source>
</reference>
<keyword evidence="8" id="KW-1185">Reference proteome</keyword>
<sequence>MRIQSRLDDVRRAALPIAQASLAAGVAWLIATDVFGHQRPFFAPISAIICLGATYVERGRRTVELMIGVTLGIAVGDLLIAGIGVGTWQLMLVIALAMATAVFVGGGPILVTQAAVSAILVVTLQPPDQGIYWGRMIDAFTGGLLGIAVSILLPVDPLALARRTVRPLLDELAGALDDVADALDANDATGAERALARARALDDKAGAFHHAVLAAGETARIAPPRWRTRGQLAQYAHADPQLDNAVRNTRVLARGALRALQLGDHVPPGIGHALRDLATAVRDFDAALATSPDDRSGVARTAAVRAAARATLVLERTGNLSVSVLVGQVRSTAVDLLRGLGLDGDDARAAVRAAAREVATEELAAPPERVG</sequence>
<protein>
    <submittedName>
        <fullName evidence="7">Membrane protein-like protein</fullName>
    </submittedName>
</protein>
<evidence type="ECO:0000313" key="8">
    <source>
        <dbReference type="Proteomes" id="UP000008229"/>
    </source>
</evidence>
<proteinExistence type="predicted"/>
<dbReference type="InterPro" id="IPR049453">
    <property type="entry name" value="Memb_transporter_dom"/>
</dbReference>
<evidence type="ECO:0000256" key="3">
    <source>
        <dbReference type="ARBA" id="ARBA00022989"/>
    </source>
</evidence>
<organism evidence="7 8">
    <name type="scientific">Conexibacter woesei (strain DSM 14684 / CCUG 47730 / CIP 108061 / JCM 11494 / NBRC 100937 / ID131577)</name>
    <dbReference type="NCBI Taxonomy" id="469383"/>
    <lineage>
        <taxon>Bacteria</taxon>
        <taxon>Bacillati</taxon>
        <taxon>Actinomycetota</taxon>
        <taxon>Thermoleophilia</taxon>
        <taxon>Solirubrobacterales</taxon>
        <taxon>Conexibacteraceae</taxon>
        <taxon>Conexibacter</taxon>
    </lineage>
</organism>
<dbReference type="EMBL" id="CP001854">
    <property type="protein sequence ID" value="ADB54291.1"/>
    <property type="molecule type" value="Genomic_DNA"/>
</dbReference>
<feature type="transmembrane region" description="Helical" evidence="5">
    <location>
        <begin position="91"/>
        <end position="124"/>
    </location>
</feature>
<evidence type="ECO:0000256" key="4">
    <source>
        <dbReference type="ARBA" id="ARBA00023136"/>
    </source>
</evidence>
<accession>D3F310</accession>
<name>D3F310_CONWI</name>
<dbReference type="HOGENOM" id="CLU_046662_1_0_11"/>
<feature type="transmembrane region" description="Helical" evidence="5">
    <location>
        <begin position="12"/>
        <end position="31"/>
    </location>
</feature>
<dbReference type="KEGG" id="cwo:Cwoe_5891"/>
<dbReference type="Pfam" id="PF13515">
    <property type="entry name" value="FUSC_2"/>
    <property type="match status" value="1"/>
</dbReference>
<keyword evidence="2 5" id="KW-0812">Transmembrane</keyword>
<evidence type="ECO:0000256" key="2">
    <source>
        <dbReference type="ARBA" id="ARBA00022692"/>
    </source>
</evidence>
<dbReference type="Proteomes" id="UP000008229">
    <property type="component" value="Chromosome"/>
</dbReference>
<evidence type="ECO:0000256" key="1">
    <source>
        <dbReference type="ARBA" id="ARBA00004141"/>
    </source>
</evidence>
<feature type="transmembrane region" description="Helical" evidence="5">
    <location>
        <begin position="37"/>
        <end position="56"/>
    </location>
</feature>
<comment type="subcellular location">
    <subcellularLocation>
        <location evidence="1">Membrane</location>
        <topology evidence="1">Multi-pass membrane protein</topology>
    </subcellularLocation>
</comment>
<feature type="domain" description="Integral membrane bound transporter" evidence="6">
    <location>
        <begin position="27"/>
        <end position="149"/>
    </location>
</feature>
<dbReference type="GO" id="GO:0016020">
    <property type="term" value="C:membrane"/>
    <property type="evidence" value="ECO:0007669"/>
    <property type="project" value="UniProtKB-SubCell"/>
</dbReference>
<feature type="transmembrane region" description="Helical" evidence="5">
    <location>
        <begin position="136"/>
        <end position="155"/>
    </location>
</feature>
<evidence type="ECO:0000259" key="6">
    <source>
        <dbReference type="Pfam" id="PF13515"/>
    </source>
</evidence>
<feature type="transmembrane region" description="Helical" evidence="5">
    <location>
        <begin position="63"/>
        <end position="85"/>
    </location>
</feature>
<gene>
    <name evidence="7" type="ordered locus">Cwoe_5891</name>
</gene>
<keyword evidence="3 5" id="KW-1133">Transmembrane helix</keyword>
<evidence type="ECO:0000256" key="5">
    <source>
        <dbReference type="SAM" id="Phobius"/>
    </source>
</evidence>
<reference evidence="7 8" key="1">
    <citation type="journal article" date="2010" name="Stand. Genomic Sci.">
        <title>Complete genome sequence of Conexibacter woesei type strain (ID131577).</title>
        <authorList>
            <person name="Pukall R."/>
            <person name="Lapidus A."/>
            <person name="Glavina Del Rio T."/>
            <person name="Copeland A."/>
            <person name="Tice H."/>
            <person name="Cheng J.-F."/>
            <person name="Lucas S."/>
            <person name="Chen F."/>
            <person name="Nolan M."/>
            <person name="Bruce D."/>
            <person name="Goodwin L."/>
            <person name="Pitluck S."/>
            <person name="Mavromatis K."/>
            <person name="Ivanova N."/>
            <person name="Ovchinnikova G."/>
            <person name="Pati A."/>
            <person name="Chen A."/>
            <person name="Palaniappan K."/>
            <person name="Land M."/>
            <person name="Hauser L."/>
            <person name="Chang Y.-J."/>
            <person name="Jeffries C.D."/>
            <person name="Chain P."/>
            <person name="Meincke L."/>
            <person name="Sims D."/>
            <person name="Brettin T."/>
            <person name="Detter J.C."/>
            <person name="Rohde M."/>
            <person name="Goeker M."/>
            <person name="Bristow J."/>
            <person name="Eisen J.A."/>
            <person name="Markowitz V."/>
            <person name="Kyrpides N.C."/>
            <person name="Klenk H.-P."/>
            <person name="Hugenholtz P."/>
        </authorList>
    </citation>
    <scope>NUCLEOTIDE SEQUENCE [LARGE SCALE GENOMIC DNA]</scope>
    <source>
        <strain evidence="8">DSM 14684 / CIP 108061 / JCM 11494 / NBRC 100937 / ID131577</strain>
    </source>
</reference>
<evidence type="ECO:0000313" key="7">
    <source>
        <dbReference type="EMBL" id="ADB54291.1"/>
    </source>
</evidence>
<keyword evidence="4 5" id="KW-0472">Membrane</keyword>